<dbReference type="NCBIfam" id="TIGR01782">
    <property type="entry name" value="TonB-Xanth-Caul"/>
    <property type="match status" value="1"/>
</dbReference>
<evidence type="ECO:0000256" key="4">
    <source>
        <dbReference type="ARBA" id="ARBA00022692"/>
    </source>
</evidence>
<feature type="domain" description="TonB-dependent receptor-like beta-barrel" evidence="12">
    <location>
        <begin position="399"/>
        <end position="844"/>
    </location>
</feature>
<dbReference type="Gene3D" id="2.170.130.10">
    <property type="entry name" value="TonB-dependent receptor, plug domain"/>
    <property type="match status" value="1"/>
</dbReference>
<evidence type="ECO:0000256" key="8">
    <source>
        <dbReference type="PROSITE-ProRule" id="PRU01360"/>
    </source>
</evidence>
<gene>
    <name evidence="14" type="ORF">FHR20_001926</name>
</gene>
<dbReference type="Proteomes" id="UP000564677">
    <property type="component" value="Unassembled WGS sequence"/>
</dbReference>
<accession>A0A7X5ZVC5</accession>
<evidence type="ECO:0000256" key="2">
    <source>
        <dbReference type="ARBA" id="ARBA00022448"/>
    </source>
</evidence>
<dbReference type="PANTHER" id="PTHR40980">
    <property type="entry name" value="PLUG DOMAIN-CONTAINING PROTEIN"/>
    <property type="match status" value="1"/>
</dbReference>
<keyword evidence="6 8" id="KW-0472">Membrane</keyword>
<comment type="caution">
    <text evidence="14">The sequence shown here is derived from an EMBL/GenBank/DDBJ whole genome shotgun (WGS) entry which is preliminary data.</text>
</comment>
<keyword evidence="14" id="KW-0675">Receptor</keyword>
<dbReference type="AlphaFoldDB" id="A0A7X5ZVC5"/>
<proteinExistence type="inferred from homology"/>
<evidence type="ECO:0000256" key="10">
    <source>
        <dbReference type="SAM" id="MobiDB-lite"/>
    </source>
</evidence>
<dbReference type="PROSITE" id="PS52016">
    <property type="entry name" value="TONB_DEPENDENT_REC_3"/>
    <property type="match status" value="1"/>
</dbReference>
<feature type="chain" id="PRO_5031067380" evidence="11">
    <location>
        <begin position="25"/>
        <end position="879"/>
    </location>
</feature>
<dbReference type="SUPFAM" id="SSF56935">
    <property type="entry name" value="Porins"/>
    <property type="match status" value="1"/>
</dbReference>
<feature type="compositionally biased region" description="Polar residues" evidence="10">
    <location>
        <begin position="130"/>
        <end position="141"/>
    </location>
</feature>
<sequence>MSVKATMLSSIACIALAVPAVAQAQQAEEPKSVPADPASDSIVVTGVRASIQSAVNAKRNADQVADIVAAEDLGKLPDANVAENLQRVPGVQIERNFGEGAQVTVRGLSNVRVELNGRSNLGISVGPTGSDPSGRSTGLEQQSSTLFSRLSVYKSPTADQIEGGLGGFISMTTPRPFDFKKPTISYLAEYTNTNLARNRNGYNLALFGTTRLLDDRLGVAVNVAYSDREIGSSQFIRGVWNPGTTTGMKTDFNGDGQLDYTPQIARSEFYRIKRKRFGAGGTLQFQATDNLMLYADALYTHLETQRHIEYLAIQTTDTGANASTLTNGVMEGNYVVAGTLTNQRVRVGGVERNEPTTSLVAGGGAVWKVGRLNLKADFGKSVGDYTYRQDFMELASRGLTINYDYRTGDVPNITLPAGFDLTARASYPTRSNSAANDTIVHTLETAYRLDGSYDLDWGMLKSLQFGGRYADLTSDYRDYQAKLNATNPNIATLPDSYFVLSNNPGYPGATGNFPSLFLVPDVYAGGTGDDSLLLSNYRPTRPRPTTSYYISEKTKAVYGRANLDGELLGIGFRGNIGLRAVWTDFAVDTTADVGGGVMVPRHDTSHYSNLLPSANIKFSLARDLVLRLAASKVMSRAKLQDLAPRLAVNGPLGTASGGNSNLRPTRADQLDASLEYYIPGGGIASATAFYKNITDQVARTTIVEVIPGFESYGPLQRSLPINLGVAKVKGIELNYQQAFTFLPGLLSGFGTQLNATFIDTSSSDNQPVLGLSKTTYNGILYYERGPFTARVAYNWRSKSALGFTTTPATGQLRPNWYSSDDQVDASIGFKVTKYATLSAGVTNLFYKKSGRTNYNQMIDAVNGYEISDRQFRIGIRGRF</sequence>
<dbReference type="EMBL" id="JAASQV010000001">
    <property type="protein sequence ID" value="NIJ64995.1"/>
    <property type="molecule type" value="Genomic_DNA"/>
</dbReference>
<dbReference type="GO" id="GO:0009279">
    <property type="term" value="C:cell outer membrane"/>
    <property type="evidence" value="ECO:0007669"/>
    <property type="project" value="UniProtKB-SubCell"/>
</dbReference>
<keyword evidence="4 8" id="KW-0812">Transmembrane</keyword>
<reference evidence="14 15" key="1">
    <citation type="submission" date="2020-03" db="EMBL/GenBank/DDBJ databases">
        <title>Genomic Encyclopedia of Type Strains, Phase IV (KMG-IV): sequencing the most valuable type-strain genomes for metagenomic binning, comparative biology and taxonomic classification.</title>
        <authorList>
            <person name="Goeker M."/>
        </authorList>
    </citation>
    <scope>NUCLEOTIDE SEQUENCE [LARGE SCALE GENOMIC DNA]</scope>
    <source>
        <strain evidence="14 15">DSM 4733</strain>
    </source>
</reference>
<dbReference type="InterPro" id="IPR039426">
    <property type="entry name" value="TonB-dep_rcpt-like"/>
</dbReference>
<dbReference type="Pfam" id="PF07715">
    <property type="entry name" value="Plug"/>
    <property type="match status" value="1"/>
</dbReference>
<keyword evidence="11" id="KW-0732">Signal</keyword>
<evidence type="ECO:0000256" key="6">
    <source>
        <dbReference type="ARBA" id="ARBA00023136"/>
    </source>
</evidence>
<name>A0A7X5ZVC5_9SPHN</name>
<keyword evidence="2 8" id="KW-0813">Transport</keyword>
<feature type="domain" description="TonB-dependent receptor plug" evidence="13">
    <location>
        <begin position="58"/>
        <end position="167"/>
    </location>
</feature>
<dbReference type="InterPro" id="IPR012910">
    <property type="entry name" value="Plug_dom"/>
</dbReference>
<feature type="signal peptide" evidence="11">
    <location>
        <begin position="1"/>
        <end position="24"/>
    </location>
</feature>
<dbReference type="RefSeq" id="WP_167299284.1">
    <property type="nucleotide sequence ID" value="NZ_JAASQV010000001.1"/>
</dbReference>
<dbReference type="InterPro" id="IPR036942">
    <property type="entry name" value="Beta-barrel_TonB_sf"/>
</dbReference>
<dbReference type="PANTHER" id="PTHR40980:SF3">
    <property type="entry name" value="TONB-DEPENDENT RECEPTOR-LIKE BETA-BARREL DOMAIN-CONTAINING PROTEIN"/>
    <property type="match status" value="1"/>
</dbReference>
<keyword evidence="5 9" id="KW-0798">TonB box</keyword>
<evidence type="ECO:0000256" key="3">
    <source>
        <dbReference type="ARBA" id="ARBA00022452"/>
    </source>
</evidence>
<evidence type="ECO:0000256" key="1">
    <source>
        <dbReference type="ARBA" id="ARBA00004571"/>
    </source>
</evidence>
<evidence type="ECO:0000259" key="12">
    <source>
        <dbReference type="Pfam" id="PF00593"/>
    </source>
</evidence>
<protein>
    <submittedName>
        <fullName evidence="14">Iron complex outermembrane receptor protein</fullName>
    </submittedName>
</protein>
<evidence type="ECO:0000259" key="13">
    <source>
        <dbReference type="Pfam" id="PF07715"/>
    </source>
</evidence>
<evidence type="ECO:0000256" key="5">
    <source>
        <dbReference type="ARBA" id="ARBA00023077"/>
    </source>
</evidence>
<keyword evidence="7 8" id="KW-0998">Cell outer membrane</keyword>
<evidence type="ECO:0000256" key="11">
    <source>
        <dbReference type="SAM" id="SignalP"/>
    </source>
</evidence>
<evidence type="ECO:0000256" key="7">
    <source>
        <dbReference type="ARBA" id="ARBA00023237"/>
    </source>
</evidence>
<comment type="subcellular location">
    <subcellularLocation>
        <location evidence="1 8">Cell outer membrane</location>
        <topology evidence="1 8">Multi-pass membrane protein</topology>
    </subcellularLocation>
</comment>
<comment type="similarity">
    <text evidence="8 9">Belongs to the TonB-dependent receptor family.</text>
</comment>
<feature type="region of interest" description="Disordered" evidence="10">
    <location>
        <begin position="119"/>
        <end position="141"/>
    </location>
</feature>
<keyword evidence="3 8" id="KW-1134">Transmembrane beta strand</keyword>
<evidence type="ECO:0000313" key="14">
    <source>
        <dbReference type="EMBL" id="NIJ64995.1"/>
    </source>
</evidence>
<dbReference type="Gene3D" id="2.40.170.20">
    <property type="entry name" value="TonB-dependent receptor, beta-barrel domain"/>
    <property type="match status" value="1"/>
</dbReference>
<evidence type="ECO:0000256" key="9">
    <source>
        <dbReference type="RuleBase" id="RU003357"/>
    </source>
</evidence>
<keyword evidence="15" id="KW-1185">Reference proteome</keyword>
<organism evidence="14 15">
    <name type="scientific">Sphingomonas leidyi</name>
    <dbReference type="NCBI Taxonomy" id="68569"/>
    <lineage>
        <taxon>Bacteria</taxon>
        <taxon>Pseudomonadati</taxon>
        <taxon>Pseudomonadota</taxon>
        <taxon>Alphaproteobacteria</taxon>
        <taxon>Sphingomonadales</taxon>
        <taxon>Sphingomonadaceae</taxon>
        <taxon>Sphingomonas</taxon>
    </lineage>
</organism>
<dbReference type="Pfam" id="PF00593">
    <property type="entry name" value="TonB_dep_Rec_b-barrel"/>
    <property type="match status" value="1"/>
</dbReference>
<dbReference type="InterPro" id="IPR037066">
    <property type="entry name" value="Plug_dom_sf"/>
</dbReference>
<dbReference type="InterPro" id="IPR000531">
    <property type="entry name" value="Beta-barrel_TonB"/>
</dbReference>
<evidence type="ECO:0000313" key="15">
    <source>
        <dbReference type="Proteomes" id="UP000564677"/>
    </source>
</evidence>
<dbReference type="InterPro" id="IPR010104">
    <property type="entry name" value="TonB_rcpt_bac"/>
</dbReference>